<accession>A0A5D4RAQ7</accession>
<gene>
    <name evidence="5" type="ORF">FZD51_11940</name>
</gene>
<dbReference type="InterPro" id="IPR000835">
    <property type="entry name" value="HTH_MarR-typ"/>
</dbReference>
<reference evidence="5 6" key="1">
    <citation type="submission" date="2019-08" db="EMBL/GenBank/DDBJ databases">
        <title>Bacillus genomes from the desert of Cuatro Cienegas, Coahuila.</title>
        <authorList>
            <person name="Olmedo-Alvarez G."/>
        </authorList>
    </citation>
    <scope>NUCLEOTIDE SEQUENCE [LARGE SCALE GENOMIC DNA]</scope>
    <source>
        <strain evidence="5 6">CH446_14T</strain>
    </source>
</reference>
<dbReference type="PANTHER" id="PTHR33164">
    <property type="entry name" value="TRANSCRIPTIONAL REGULATOR, MARR FAMILY"/>
    <property type="match status" value="1"/>
</dbReference>
<dbReference type="InterPro" id="IPR036390">
    <property type="entry name" value="WH_DNA-bd_sf"/>
</dbReference>
<proteinExistence type="predicted"/>
<evidence type="ECO:0000259" key="4">
    <source>
        <dbReference type="PROSITE" id="PS50995"/>
    </source>
</evidence>
<protein>
    <submittedName>
        <fullName evidence="5">MarR family transcriptional regulator</fullName>
    </submittedName>
</protein>
<keyword evidence="1" id="KW-0805">Transcription regulation</keyword>
<evidence type="ECO:0000313" key="5">
    <source>
        <dbReference type="EMBL" id="TYS47649.1"/>
    </source>
</evidence>
<evidence type="ECO:0000256" key="1">
    <source>
        <dbReference type="ARBA" id="ARBA00023015"/>
    </source>
</evidence>
<dbReference type="InterPro" id="IPR023187">
    <property type="entry name" value="Tscrpt_reg_MarR-type_CS"/>
</dbReference>
<evidence type="ECO:0000256" key="2">
    <source>
        <dbReference type="ARBA" id="ARBA00023125"/>
    </source>
</evidence>
<dbReference type="SMART" id="SM00347">
    <property type="entry name" value="HTH_MARR"/>
    <property type="match status" value="1"/>
</dbReference>
<dbReference type="PROSITE" id="PS01117">
    <property type="entry name" value="HTH_MARR_1"/>
    <property type="match status" value="1"/>
</dbReference>
<name>A0A5D4RAQ7_9BACI</name>
<dbReference type="AlphaFoldDB" id="A0A5D4RAQ7"/>
<dbReference type="InterPro" id="IPR036388">
    <property type="entry name" value="WH-like_DNA-bd_sf"/>
</dbReference>
<dbReference type="SUPFAM" id="SSF46785">
    <property type="entry name" value="Winged helix' DNA-binding domain"/>
    <property type="match status" value="1"/>
</dbReference>
<dbReference type="RefSeq" id="WP_148974981.1">
    <property type="nucleotide sequence ID" value="NZ_VTER01000006.1"/>
</dbReference>
<evidence type="ECO:0000313" key="6">
    <source>
        <dbReference type="Proteomes" id="UP000322139"/>
    </source>
</evidence>
<organism evidence="5 6">
    <name type="scientific">Bacillus infantis</name>
    <dbReference type="NCBI Taxonomy" id="324767"/>
    <lineage>
        <taxon>Bacteria</taxon>
        <taxon>Bacillati</taxon>
        <taxon>Bacillota</taxon>
        <taxon>Bacilli</taxon>
        <taxon>Bacillales</taxon>
        <taxon>Bacillaceae</taxon>
        <taxon>Bacillus</taxon>
    </lineage>
</organism>
<sequence length="145" mass="16797">MSKEKQNDVELIEYELATFIRKAVYLEQSEKKIGQLERSAYLLLRQLDEFGPARVKELAEAFKLDISTLSRQAASLESKDLIKRCSDPKDGRVSVFSITDLGKEKLSADIANRRAHYFKVLKDWTEEEKEMFGKLVVRLNTSFFE</sequence>
<dbReference type="Proteomes" id="UP000322139">
    <property type="component" value="Unassembled WGS sequence"/>
</dbReference>
<dbReference type="GO" id="GO:0003700">
    <property type="term" value="F:DNA-binding transcription factor activity"/>
    <property type="evidence" value="ECO:0007669"/>
    <property type="project" value="InterPro"/>
</dbReference>
<dbReference type="InterPro" id="IPR039422">
    <property type="entry name" value="MarR/SlyA-like"/>
</dbReference>
<dbReference type="EMBL" id="VTER01000006">
    <property type="protein sequence ID" value="TYS47649.1"/>
    <property type="molecule type" value="Genomic_DNA"/>
</dbReference>
<dbReference type="GO" id="GO:0003677">
    <property type="term" value="F:DNA binding"/>
    <property type="evidence" value="ECO:0007669"/>
    <property type="project" value="UniProtKB-KW"/>
</dbReference>
<dbReference type="GO" id="GO:0006950">
    <property type="term" value="P:response to stress"/>
    <property type="evidence" value="ECO:0007669"/>
    <property type="project" value="TreeGrafter"/>
</dbReference>
<evidence type="ECO:0000256" key="3">
    <source>
        <dbReference type="ARBA" id="ARBA00023163"/>
    </source>
</evidence>
<keyword evidence="2" id="KW-0238">DNA-binding</keyword>
<dbReference type="PRINTS" id="PR00598">
    <property type="entry name" value="HTHMARR"/>
</dbReference>
<keyword evidence="3" id="KW-0804">Transcription</keyword>
<dbReference type="PANTHER" id="PTHR33164:SF57">
    <property type="entry name" value="MARR-FAMILY TRANSCRIPTIONAL REGULATOR"/>
    <property type="match status" value="1"/>
</dbReference>
<comment type="caution">
    <text evidence="5">The sequence shown here is derived from an EMBL/GenBank/DDBJ whole genome shotgun (WGS) entry which is preliminary data.</text>
</comment>
<dbReference type="Gene3D" id="1.10.10.10">
    <property type="entry name" value="Winged helix-like DNA-binding domain superfamily/Winged helix DNA-binding domain"/>
    <property type="match status" value="1"/>
</dbReference>
<feature type="domain" description="HTH marR-type" evidence="4">
    <location>
        <begin position="13"/>
        <end position="141"/>
    </location>
</feature>
<dbReference type="Pfam" id="PF01047">
    <property type="entry name" value="MarR"/>
    <property type="match status" value="1"/>
</dbReference>
<dbReference type="PROSITE" id="PS50995">
    <property type="entry name" value="HTH_MARR_2"/>
    <property type="match status" value="1"/>
</dbReference>